<protein>
    <submittedName>
        <fullName evidence="3">Uncharacterized protein</fullName>
    </submittedName>
</protein>
<evidence type="ECO:0000256" key="1">
    <source>
        <dbReference type="SAM" id="MobiDB-lite"/>
    </source>
</evidence>
<gene>
    <name evidence="3" type="ORF">AA106556_0143</name>
</gene>
<evidence type="ECO:0000256" key="2">
    <source>
        <dbReference type="SAM" id="SignalP"/>
    </source>
</evidence>
<comment type="caution">
    <text evidence="3">The sequence shown here is derived from an EMBL/GenBank/DDBJ whole genome shotgun (WGS) entry which is preliminary data.</text>
</comment>
<feature type="region of interest" description="Disordered" evidence="1">
    <location>
        <begin position="27"/>
        <end position="57"/>
    </location>
</feature>
<dbReference type="RefSeq" id="WP_370664287.1">
    <property type="nucleotide sequence ID" value="NZ_BAQB01000001.1"/>
</dbReference>
<proteinExistence type="predicted"/>
<dbReference type="EMBL" id="BAQB01000001">
    <property type="protein sequence ID" value="GBR43582.1"/>
    <property type="molecule type" value="Genomic_DNA"/>
</dbReference>
<organism evidence="3 4">
    <name type="scientific">Neokomagataea tanensis NBRC 106556</name>
    <dbReference type="NCBI Taxonomy" id="1223519"/>
    <lineage>
        <taxon>Bacteria</taxon>
        <taxon>Pseudomonadati</taxon>
        <taxon>Pseudomonadota</taxon>
        <taxon>Alphaproteobacteria</taxon>
        <taxon>Acetobacterales</taxon>
        <taxon>Acetobacteraceae</taxon>
        <taxon>Neokomagataea</taxon>
    </lineage>
</organism>
<evidence type="ECO:0000313" key="3">
    <source>
        <dbReference type="EMBL" id="GBR43582.1"/>
    </source>
</evidence>
<name>A0ABQ0QG64_9PROT</name>
<feature type="chain" id="PRO_5047403137" evidence="2">
    <location>
        <begin position="27"/>
        <end position="120"/>
    </location>
</feature>
<keyword evidence="2" id="KW-0732">Signal</keyword>
<dbReference type="Proteomes" id="UP001062443">
    <property type="component" value="Unassembled WGS sequence"/>
</dbReference>
<evidence type="ECO:0000313" key="4">
    <source>
        <dbReference type="Proteomes" id="UP001062443"/>
    </source>
</evidence>
<accession>A0ABQ0QG64</accession>
<sequence length="120" mass="13279">MRRVTFLPLVAVTGFCAVAACGVAHAQSADDDGPSKPSMHDVYRSSSLPKNHADFSRFTYRPPGDKVIEQPDAFRLLFRTKDGKPDGWAERRGDSVIYYDQSGKVIRVQALPVQIVPSNE</sequence>
<reference evidence="3" key="1">
    <citation type="submission" date="2013-04" db="EMBL/GenBank/DDBJ databases">
        <title>The genome sequencing project of 58 acetic acid bacteria.</title>
        <authorList>
            <person name="Okamoto-Kainuma A."/>
            <person name="Ishikawa M."/>
            <person name="Umino S."/>
            <person name="Koizumi Y."/>
            <person name="Shiwa Y."/>
            <person name="Yoshikawa H."/>
            <person name="Matsutani M."/>
            <person name="Matsushita K."/>
        </authorList>
    </citation>
    <scope>NUCLEOTIDE SEQUENCE</scope>
    <source>
        <strain evidence="3">NBRC 106556</strain>
    </source>
</reference>
<dbReference type="PROSITE" id="PS51257">
    <property type="entry name" value="PROKAR_LIPOPROTEIN"/>
    <property type="match status" value="1"/>
</dbReference>
<keyword evidence="4" id="KW-1185">Reference proteome</keyword>
<feature type="signal peptide" evidence="2">
    <location>
        <begin position="1"/>
        <end position="26"/>
    </location>
</feature>